<dbReference type="SUPFAM" id="SSF81321">
    <property type="entry name" value="Family A G protein-coupled receptor-like"/>
    <property type="match status" value="1"/>
</dbReference>
<keyword evidence="2 5" id="KW-0812">Transmembrane</keyword>
<keyword evidence="4 6" id="KW-0472">Membrane</keyword>
<organism evidence="8 9">
    <name type="scientific">Petromyzon marinus</name>
    <name type="common">Sea lamprey</name>
    <dbReference type="NCBI Taxonomy" id="7757"/>
    <lineage>
        <taxon>Eukaryota</taxon>
        <taxon>Metazoa</taxon>
        <taxon>Chordata</taxon>
        <taxon>Craniata</taxon>
        <taxon>Vertebrata</taxon>
        <taxon>Cyclostomata</taxon>
        <taxon>Hyperoartia</taxon>
        <taxon>Petromyzontiformes</taxon>
        <taxon>Petromyzontidae</taxon>
        <taxon>Petromyzon</taxon>
    </lineage>
</organism>
<dbReference type="InterPro" id="IPR052921">
    <property type="entry name" value="GPCR1_Superfamily_Member"/>
</dbReference>
<dbReference type="PROSITE" id="PS50262">
    <property type="entry name" value="G_PROTEIN_RECEP_F1_2"/>
    <property type="match status" value="1"/>
</dbReference>
<feature type="transmembrane region" description="Helical" evidence="6">
    <location>
        <begin position="198"/>
        <end position="218"/>
    </location>
</feature>
<dbReference type="GO" id="GO:0016020">
    <property type="term" value="C:membrane"/>
    <property type="evidence" value="ECO:0007669"/>
    <property type="project" value="UniProtKB-SubCell"/>
</dbReference>
<dbReference type="Pfam" id="PF00001">
    <property type="entry name" value="7tm_1"/>
    <property type="match status" value="1"/>
</dbReference>
<dbReference type="KEGG" id="pmrn:116956630"/>
<feature type="transmembrane region" description="Helical" evidence="6">
    <location>
        <begin position="28"/>
        <end position="52"/>
    </location>
</feature>
<evidence type="ECO:0000256" key="5">
    <source>
        <dbReference type="RuleBase" id="RU000688"/>
    </source>
</evidence>
<sequence length="320" mass="36462">MTQINNVTVNLTVTINSSSVVSQMFYTIFQIVNLFMTAPSLCLFLSITITIFTEVKLRENSRYILFANLLACDTFFLLYSTVISTSIWLQTNLSLTSCSVNTMVSTILNQSGVLCVTLMSVERYVAICHPFHHPRWFSHRKTLKFLAIIWSVASVFPLACGILVFTSGVTVNNIRTCSSYLTDSLMPNPMAITVLREFPNVVIFTVCIIALIFTYFNIMMAARKASDDASKAKRAKQTVILHGLQLFLYLCSLGNRFFEFLFAIITTDRNVITILRLSNYLFLYYSSRFVVPLIYGIRDKQLRQCLRKKITCHYNTVTAF</sequence>
<comment type="subcellular location">
    <subcellularLocation>
        <location evidence="1">Membrane</location>
    </subcellularLocation>
</comment>
<evidence type="ECO:0000256" key="4">
    <source>
        <dbReference type="ARBA" id="ARBA00023136"/>
    </source>
</evidence>
<dbReference type="InterPro" id="IPR000276">
    <property type="entry name" value="GPCR_Rhodpsn"/>
</dbReference>
<evidence type="ECO:0000313" key="8">
    <source>
        <dbReference type="Proteomes" id="UP001318040"/>
    </source>
</evidence>
<dbReference type="Proteomes" id="UP001318040">
    <property type="component" value="Chromosome 66"/>
</dbReference>
<evidence type="ECO:0000256" key="3">
    <source>
        <dbReference type="ARBA" id="ARBA00022989"/>
    </source>
</evidence>
<dbReference type="GO" id="GO:0005549">
    <property type="term" value="F:odorant binding"/>
    <property type="evidence" value="ECO:0007669"/>
    <property type="project" value="TreeGrafter"/>
</dbReference>
<dbReference type="AlphaFoldDB" id="A0AAJ7UGC0"/>
<keyword evidence="8" id="KW-1185">Reference proteome</keyword>
<dbReference type="PRINTS" id="PR00237">
    <property type="entry name" value="GPCRRHODOPSN"/>
</dbReference>
<dbReference type="GO" id="GO:0004984">
    <property type="term" value="F:olfactory receptor activity"/>
    <property type="evidence" value="ECO:0007669"/>
    <property type="project" value="TreeGrafter"/>
</dbReference>
<evidence type="ECO:0000256" key="6">
    <source>
        <dbReference type="SAM" id="Phobius"/>
    </source>
</evidence>
<keyword evidence="5" id="KW-0675">Receptor</keyword>
<feature type="domain" description="G-protein coupled receptors family 1 profile" evidence="7">
    <location>
        <begin position="43"/>
        <end position="295"/>
    </location>
</feature>
<dbReference type="PANTHER" id="PTHR26451">
    <property type="entry name" value="G_PROTEIN_RECEP_F1_2 DOMAIN-CONTAINING PROTEIN"/>
    <property type="match status" value="1"/>
</dbReference>
<name>A0AAJ7UGC0_PETMA</name>
<evidence type="ECO:0000259" key="7">
    <source>
        <dbReference type="PROSITE" id="PS50262"/>
    </source>
</evidence>
<dbReference type="Gene3D" id="1.20.1070.10">
    <property type="entry name" value="Rhodopsin 7-helix transmembrane proteins"/>
    <property type="match status" value="1"/>
</dbReference>
<gene>
    <name evidence="9" type="primary">LOC116956630</name>
</gene>
<evidence type="ECO:0000256" key="2">
    <source>
        <dbReference type="ARBA" id="ARBA00022692"/>
    </source>
</evidence>
<protein>
    <submittedName>
        <fullName evidence="9">Odorant receptor 131-2-like</fullName>
    </submittedName>
</protein>
<keyword evidence="3 6" id="KW-1133">Transmembrane helix</keyword>
<proteinExistence type="inferred from homology"/>
<dbReference type="RefSeq" id="XP_032834287.1">
    <property type="nucleotide sequence ID" value="XM_032978396.1"/>
</dbReference>
<evidence type="ECO:0000313" key="9">
    <source>
        <dbReference type="RefSeq" id="XP_032834287.1"/>
    </source>
</evidence>
<dbReference type="GO" id="GO:0004930">
    <property type="term" value="F:G protein-coupled receptor activity"/>
    <property type="evidence" value="ECO:0007669"/>
    <property type="project" value="UniProtKB-KW"/>
</dbReference>
<feature type="transmembrane region" description="Helical" evidence="6">
    <location>
        <begin position="239"/>
        <end position="265"/>
    </location>
</feature>
<feature type="transmembrane region" description="Helical" evidence="6">
    <location>
        <begin position="64"/>
        <end position="87"/>
    </location>
</feature>
<dbReference type="PROSITE" id="PS00237">
    <property type="entry name" value="G_PROTEIN_RECEP_F1_1"/>
    <property type="match status" value="1"/>
</dbReference>
<feature type="transmembrane region" description="Helical" evidence="6">
    <location>
        <begin position="277"/>
        <end position="297"/>
    </location>
</feature>
<keyword evidence="5" id="KW-0297">G-protein coupled receptor</keyword>
<dbReference type="CDD" id="cd00637">
    <property type="entry name" value="7tm_classA_rhodopsin-like"/>
    <property type="match status" value="1"/>
</dbReference>
<dbReference type="InterPro" id="IPR017452">
    <property type="entry name" value="GPCR_Rhodpsn_7TM"/>
</dbReference>
<dbReference type="FunFam" id="1.20.1070.10:FF:000096">
    <property type="entry name" value="Odorant receptor 131-2"/>
    <property type="match status" value="1"/>
</dbReference>
<accession>A0AAJ7UGC0</accession>
<dbReference type="PANTHER" id="PTHR26451:SF991">
    <property type="entry name" value="ODORANT RECEPTOR"/>
    <property type="match status" value="1"/>
</dbReference>
<feature type="transmembrane region" description="Helical" evidence="6">
    <location>
        <begin position="145"/>
        <end position="165"/>
    </location>
</feature>
<evidence type="ECO:0000256" key="1">
    <source>
        <dbReference type="ARBA" id="ARBA00004370"/>
    </source>
</evidence>
<keyword evidence="5" id="KW-0807">Transducer</keyword>
<comment type="similarity">
    <text evidence="5">Belongs to the G-protein coupled receptor 1 family.</text>
</comment>
<reference evidence="9" key="1">
    <citation type="submission" date="2025-08" db="UniProtKB">
        <authorList>
            <consortium name="RefSeq"/>
        </authorList>
    </citation>
    <scope>IDENTIFICATION</scope>
    <source>
        <tissue evidence="9">Sperm</tissue>
    </source>
</reference>